<dbReference type="Gene3D" id="3.90.70.10">
    <property type="entry name" value="Cysteine proteinases"/>
    <property type="match status" value="1"/>
</dbReference>
<name>A0A2N3RDH0_9XANT</name>
<gene>
    <name evidence="6" type="ORF">XpruCFBP8353_22975</name>
    <name evidence="7" type="ORF">XpruCFBP8354_22990</name>
</gene>
<comment type="subcellular location">
    <subcellularLocation>
        <location evidence="1">Target cell</location>
        <location evidence="1">Target cell cytoplasm</location>
    </subcellularLocation>
</comment>
<feature type="domain" description="Peptidase C39" evidence="5">
    <location>
        <begin position="258"/>
        <end position="392"/>
    </location>
</feature>
<accession>A0A2N3RDH0</accession>
<dbReference type="EMBL" id="PHKV01000053">
    <property type="protein sequence ID" value="PKV10533.1"/>
    <property type="molecule type" value="Genomic_DNA"/>
</dbReference>
<proteinExistence type="predicted"/>
<dbReference type="InterPro" id="IPR005074">
    <property type="entry name" value="Peptidase_C39"/>
</dbReference>
<dbReference type="GO" id="GO:0016020">
    <property type="term" value="C:membrane"/>
    <property type="evidence" value="ECO:0007669"/>
    <property type="project" value="InterPro"/>
</dbReference>
<protein>
    <recommendedName>
        <fullName evidence="5">Peptidase C39 domain-containing protein</fullName>
    </recommendedName>
</protein>
<keyword evidence="4" id="KW-0843">Virulence</keyword>
<evidence type="ECO:0000313" key="6">
    <source>
        <dbReference type="EMBL" id="PKV10533.1"/>
    </source>
</evidence>
<evidence type="ECO:0000256" key="1">
    <source>
        <dbReference type="ARBA" id="ARBA00004219"/>
    </source>
</evidence>
<dbReference type="PROSITE" id="PS50990">
    <property type="entry name" value="PEPTIDASE_C39"/>
    <property type="match status" value="1"/>
</dbReference>
<dbReference type="EMBL" id="PHKW01000047">
    <property type="protein sequence ID" value="PKV14814.1"/>
    <property type="molecule type" value="Genomic_DNA"/>
</dbReference>
<evidence type="ECO:0000256" key="4">
    <source>
        <dbReference type="ARBA" id="ARBA00023026"/>
    </source>
</evidence>
<evidence type="ECO:0000259" key="5">
    <source>
        <dbReference type="PROSITE" id="PS50990"/>
    </source>
</evidence>
<dbReference type="Proteomes" id="UP000233748">
    <property type="component" value="Unassembled WGS sequence"/>
</dbReference>
<keyword evidence="2" id="KW-0800">Toxin</keyword>
<dbReference type="Pfam" id="PF04829">
    <property type="entry name" value="PT-VENN"/>
    <property type="match status" value="1"/>
</dbReference>
<evidence type="ECO:0000256" key="2">
    <source>
        <dbReference type="ARBA" id="ARBA00022656"/>
    </source>
</evidence>
<dbReference type="AlphaFoldDB" id="A0A2N3RDH0"/>
<feature type="non-terminal residue" evidence="6">
    <location>
        <position position="1"/>
    </location>
</feature>
<evidence type="ECO:0000313" key="8">
    <source>
        <dbReference type="Proteomes" id="UP000233720"/>
    </source>
</evidence>
<evidence type="ECO:0000313" key="7">
    <source>
        <dbReference type="EMBL" id="PKV14814.1"/>
    </source>
</evidence>
<dbReference type="GO" id="GO:0008233">
    <property type="term" value="F:peptidase activity"/>
    <property type="evidence" value="ECO:0007669"/>
    <property type="project" value="InterPro"/>
</dbReference>
<dbReference type="GO" id="GO:0006508">
    <property type="term" value="P:proteolysis"/>
    <property type="evidence" value="ECO:0007669"/>
    <property type="project" value="InterPro"/>
</dbReference>
<reference evidence="8 9" key="1">
    <citation type="submission" date="2017-11" db="EMBL/GenBank/DDBJ databases">
        <title>Xanthomonas prunicola sp. nov., a novel pathogen that affects nectarine (Prunus persica var. nectarine) trees.</title>
        <authorList>
            <person name="Lopez M."/>
            <person name="Lopez-Soriano P."/>
            <person name="Garita-Cambronero J."/>
            <person name="Beltran C."/>
            <person name="Taghouti G."/>
            <person name="Portier P."/>
            <person name="Cubero J."/>
            <person name="Fischer-Le Saux M."/>
            <person name="Marco-Noales E."/>
        </authorList>
    </citation>
    <scope>NUCLEOTIDE SEQUENCE [LARGE SCALE GENOMIC DNA]</scope>
    <source>
        <strain evidence="6 8">CFBP8353</strain>
        <strain evidence="7 9">CFBP8354</strain>
    </source>
</reference>
<dbReference type="GO" id="GO:0090729">
    <property type="term" value="F:toxin activity"/>
    <property type="evidence" value="ECO:0007669"/>
    <property type="project" value="UniProtKB-KW"/>
</dbReference>
<dbReference type="InterPro" id="IPR039564">
    <property type="entry name" value="Peptidase_C39-like"/>
</dbReference>
<keyword evidence="9" id="KW-1185">Reference proteome</keyword>
<evidence type="ECO:0000256" key="3">
    <source>
        <dbReference type="ARBA" id="ARBA00022913"/>
    </source>
</evidence>
<evidence type="ECO:0000313" key="9">
    <source>
        <dbReference type="Proteomes" id="UP000233748"/>
    </source>
</evidence>
<dbReference type="Proteomes" id="UP000233720">
    <property type="component" value="Unassembled WGS sequence"/>
</dbReference>
<dbReference type="RefSeq" id="WP_207759715.1">
    <property type="nucleotide sequence ID" value="NZ_PHKV01000053.1"/>
</dbReference>
<keyword evidence="3" id="KW-1266">Target cell cytoplasm</keyword>
<sequence>ALSQAVGAIAGGLAGGGSADAAIGANIAKNAVENNWLTESENDYLKLAKSLCQHGSEDGCDAEKKLTALDKIRDEEKRLYSEKVTSELKATGKLTQENYDKAMEPYWRDQGFFITERDVVYSGNVSSRTFPTYGEIFYGDMGDLADKLKYIQPGASGSLLLTREMMAGLGQTAAGWSDLLSSGTAINYFTGEPVVGIDALDARVLSLADLAMAGLGRLRTVRDIFPKVAVVDEIAAGGTNPLINTSIPRNGDRLLLNQGAAPTCGHNSCGMILNTLGKEVDIDSLIKKIPPASDGIFTRDAANLLNSEGVPSSAFGNRSVADLARYTSKGTPVIVRITDETGGSRFSHFVVVDGVTTRNGIPVVAVRDPHNVQYFSPVAVFQKFFSGDVVVPKSALK</sequence>
<organism evidence="6 8">
    <name type="scientific">Xanthomonas prunicola</name>
    <dbReference type="NCBI Taxonomy" id="2053930"/>
    <lineage>
        <taxon>Bacteria</taxon>
        <taxon>Pseudomonadati</taxon>
        <taxon>Pseudomonadota</taxon>
        <taxon>Gammaproteobacteria</taxon>
        <taxon>Lysobacterales</taxon>
        <taxon>Lysobacteraceae</taxon>
        <taxon>Xanthomonas</taxon>
    </lineage>
</organism>
<comment type="caution">
    <text evidence="6">The sequence shown here is derived from an EMBL/GenBank/DDBJ whole genome shotgun (WGS) entry which is preliminary data.</text>
</comment>
<dbReference type="InterPro" id="IPR006914">
    <property type="entry name" value="VENN_dom"/>
</dbReference>
<dbReference type="Pfam" id="PF13529">
    <property type="entry name" value="Peptidase_C39_2"/>
    <property type="match status" value="1"/>
</dbReference>
<dbReference type="GO" id="GO:0005524">
    <property type="term" value="F:ATP binding"/>
    <property type="evidence" value="ECO:0007669"/>
    <property type="project" value="InterPro"/>
</dbReference>